<dbReference type="PANTHER" id="PTHR12049:SF5">
    <property type="entry name" value="PROTEIN ARGININE METHYLTRANSFERASE NDUFAF7 HOMOLOG, MITOCHONDRIAL"/>
    <property type="match status" value="1"/>
</dbReference>
<comment type="subcellular location">
    <subcellularLocation>
        <location evidence="1 7">Mitochondrion</location>
    </subcellularLocation>
</comment>
<evidence type="ECO:0000256" key="7">
    <source>
        <dbReference type="RuleBase" id="RU364114"/>
    </source>
</evidence>
<comment type="similarity">
    <text evidence="2 7">Belongs to the NDUFAF7 family.</text>
</comment>
<evidence type="ECO:0000256" key="1">
    <source>
        <dbReference type="ARBA" id="ARBA00004173"/>
    </source>
</evidence>
<evidence type="ECO:0000256" key="8">
    <source>
        <dbReference type="SAM" id="MobiDB-lite"/>
    </source>
</evidence>
<dbReference type="InParanoid" id="A0A3N4MCX8"/>
<dbReference type="GO" id="GO:0005739">
    <property type="term" value="C:mitochondrion"/>
    <property type="evidence" value="ECO:0007669"/>
    <property type="project" value="UniProtKB-SubCell"/>
</dbReference>
<evidence type="ECO:0000256" key="3">
    <source>
        <dbReference type="ARBA" id="ARBA00022603"/>
    </source>
</evidence>
<organism evidence="9 10">
    <name type="scientific">Terfezia boudieri ATCC MYA-4762</name>
    <dbReference type="NCBI Taxonomy" id="1051890"/>
    <lineage>
        <taxon>Eukaryota</taxon>
        <taxon>Fungi</taxon>
        <taxon>Dikarya</taxon>
        <taxon>Ascomycota</taxon>
        <taxon>Pezizomycotina</taxon>
        <taxon>Pezizomycetes</taxon>
        <taxon>Pezizales</taxon>
        <taxon>Pezizaceae</taxon>
        <taxon>Terfezia</taxon>
    </lineage>
</organism>
<accession>A0A3N4MCX8</accession>
<sequence length="539" mass="62142">MDSPLVSSIFRTLFHHRALLLRRSSPLLARPHPPRPNANVVGRRALVASSPPGGGHQPKKAKRKKQEEEKVVVAWQPRSIHMYQDVSQEFDRYPMVTAADLVGRRERPRRVKMWARDFIDDSLYNPNYGYFSKQAVIFTPGEPFDFPSLTDDLDFTRVLGQRYTEFEDALDAKEGVNDVRQLWHTPTELFKPHYGYAIARYLVTNYKLSLYPYHDLVIYEMGAGNGTLMTNILDYIRDTDPDVYERTRYKIIEISPQLADLQRKAICSPPTSLSSPDSHLLKVEIINKSIFSWDTYIPSPCFFLALEVFDNFAHDILRYDYRTSQPLQGMVLIDTHGDFHEFYTPHLDPLASRFLKVRQHAHPPSATTSSALKSLLFDKDPLWPFHHPNSPLSPLARSLHTSLPFSTNLSKPEFIPTKLLTFFDVLREYFPAHRLITSDFSRLPDAVEGWNAPVVQTRYKRETVPVGTIYVHQGYFDILFPTDWALTESLYRALTGKLTRVMAHGEFLKRWCVLEEVTVRSGESPLVGWYQNANFMSSV</sequence>
<dbReference type="FunCoup" id="A0A3N4MCX8">
    <property type="interactions" value="18"/>
</dbReference>
<comment type="catalytic activity">
    <reaction evidence="6 7">
        <text>L-arginyl-[protein] + 2 S-adenosyl-L-methionine = N(omega),N(omega)'-dimethyl-L-arginyl-[protein] + 2 S-adenosyl-L-homocysteine + 2 H(+)</text>
        <dbReference type="Rhea" id="RHEA:48108"/>
        <dbReference type="Rhea" id="RHEA-COMP:10532"/>
        <dbReference type="Rhea" id="RHEA-COMP:11992"/>
        <dbReference type="ChEBI" id="CHEBI:15378"/>
        <dbReference type="ChEBI" id="CHEBI:29965"/>
        <dbReference type="ChEBI" id="CHEBI:57856"/>
        <dbReference type="ChEBI" id="CHEBI:59789"/>
        <dbReference type="ChEBI" id="CHEBI:88221"/>
        <dbReference type="EC" id="2.1.1.320"/>
    </reaction>
</comment>
<keyword evidence="10" id="KW-1185">Reference proteome</keyword>
<dbReference type="InterPro" id="IPR003788">
    <property type="entry name" value="NDUFAF7"/>
</dbReference>
<reference evidence="9 10" key="1">
    <citation type="journal article" date="2018" name="Nat. Ecol. Evol.">
        <title>Pezizomycetes genomes reveal the molecular basis of ectomycorrhizal truffle lifestyle.</title>
        <authorList>
            <person name="Murat C."/>
            <person name="Payen T."/>
            <person name="Noel B."/>
            <person name="Kuo A."/>
            <person name="Morin E."/>
            <person name="Chen J."/>
            <person name="Kohler A."/>
            <person name="Krizsan K."/>
            <person name="Balestrini R."/>
            <person name="Da Silva C."/>
            <person name="Montanini B."/>
            <person name="Hainaut M."/>
            <person name="Levati E."/>
            <person name="Barry K.W."/>
            <person name="Belfiori B."/>
            <person name="Cichocki N."/>
            <person name="Clum A."/>
            <person name="Dockter R.B."/>
            <person name="Fauchery L."/>
            <person name="Guy J."/>
            <person name="Iotti M."/>
            <person name="Le Tacon F."/>
            <person name="Lindquist E.A."/>
            <person name="Lipzen A."/>
            <person name="Malagnac F."/>
            <person name="Mello A."/>
            <person name="Molinier V."/>
            <person name="Miyauchi S."/>
            <person name="Poulain J."/>
            <person name="Riccioni C."/>
            <person name="Rubini A."/>
            <person name="Sitrit Y."/>
            <person name="Splivallo R."/>
            <person name="Traeger S."/>
            <person name="Wang M."/>
            <person name="Zifcakova L."/>
            <person name="Wipf D."/>
            <person name="Zambonelli A."/>
            <person name="Paolocci F."/>
            <person name="Nowrousian M."/>
            <person name="Ottonello S."/>
            <person name="Baldrian P."/>
            <person name="Spatafora J.W."/>
            <person name="Henrissat B."/>
            <person name="Nagy L.G."/>
            <person name="Aury J.M."/>
            <person name="Wincker P."/>
            <person name="Grigoriev I.V."/>
            <person name="Bonfante P."/>
            <person name="Martin F.M."/>
        </authorList>
    </citation>
    <scope>NUCLEOTIDE SEQUENCE [LARGE SCALE GENOMIC DNA]</scope>
    <source>
        <strain evidence="9 10">ATCC MYA-4762</strain>
    </source>
</reference>
<dbReference type="GO" id="GO:0032259">
    <property type="term" value="P:methylation"/>
    <property type="evidence" value="ECO:0007669"/>
    <property type="project" value="UniProtKB-KW"/>
</dbReference>
<evidence type="ECO:0000313" key="10">
    <source>
        <dbReference type="Proteomes" id="UP000267821"/>
    </source>
</evidence>
<dbReference type="AlphaFoldDB" id="A0A3N4MCX8"/>
<evidence type="ECO:0000256" key="6">
    <source>
        <dbReference type="ARBA" id="ARBA00048612"/>
    </source>
</evidence>
<gene>
    <name evidence="9" type="ORF">L211DRAFT_803994</name>
</gene>
<dbReference type="SUPFAM" id="SSF53335">
    <property type="entry name" value="S-adenosyl-L-methionine-dependent methyltransferases"/>
    <property type="match status" value="1"/>
</dbReference>
<keyword evidence="5 7" id="KW-0496">Mitochondrion</keyword>
<dbReference type="OrthoDB" id="17415at2759"/>
<dbReference type="STRING" id="1051890.A0A3N4MCX8"/>
<comment type="function">
    <text evidence="7">Arginine methyltransferase involved in the assembly or stability of mitochondrial NADH:ubiquinone oxidoreductase complex (complex I).</text>
</comment>
<dbReference type="Gene3D" id="3.40.50.12710">
    <property type="match status" value="1"/>
</dbReference>
<dbReference type="InterPro" id="IPR029063">
    <property type="entry name" value="SAM-dependent_MTases_sf"/>
</dbReference>
<name>A0A3N4MCX8_9PEZI</name>
<dbReference type="Pfam" id="PF02636">
    <property type="entry name" value="Methyltransf_28"/>
    <property type="match status" value="1"/>
</dbReference>
<dbReference type="EC" id="2.1.1.320" evidence="7"/>
<keyword evidence="3 7" id="KW-0489">Methyltransferase</keyword>
<dbReference type="GO" id="GO:0035243">
    <property type="term" value="F:protein-arginine omega-N symmetric methyltransferase activity"/>
    <property type="evidence" value="ECO:0007669"/>
    <property type="project" value="UniProtKB-EC"/>
</dbReference>
<evidence type="ECO:0000256" key="2">
    <source>
        <dbReference type="ARBA" id="ARBA00005891"/>
    </source>
</evidence>
<evidence type="ECO:0000256" key="4">
    <source>
        <dbReference type="ARBA" id="ARBA00022679"/>
    </source>
</evidence>
<dbReference type="FunFam" id="3.40.50.12710:FF:000002">
    <property type="entry name" value="Protein arginine methyltransferase NDUFAF7"/>
    <property type="match status" value="1"/>
</dbReference>
<feature type="region of interest" description="Disordered" evidence="8">
    <location>
        <begin position="27"/>
        <end position="68"/>
    </location>
</feature>
<dbReference type="EMBL" id="ML121532">
    <property type="protein sequence ID" value="RPB27185.1"/>
    <property type="molecule type" value="Genomic_DNA"/>
</dbReference>
<proteinExistence type="inferred from homology"/>
<dbReference type="InterPro" id="IPR038375">
    <property type="entry name" value="NDUFAF7_sf"/>
</dbReference>
<protein>
    <recommendedName>
        <fullName evidence="7">Protein arginine methyltransferase NDUFAF7</fullName>
        <ecNumber evidence="7">2.1.1.320</ecNumber>
    </recommendedName>
</protein>
<evidence type="ECO:0000313" key="9">
    <source>
        <dbReference type="EMBL" id="RPB27185.1"/>
    </source>
</evidence>
<dbReference type="Proteomes" id="UP000267821">
    <property type="component" value="Unassembled WGS sequence"/>
</dbReference>
<evidence type="ECO:0000256" key="5">
    <source>
        <dbReference type="ARBA" id="ARBA00023128"/>
    </source>
</evidence>
<dbReference type="PANTHER" id="PTHR12049">
    <property type="entry name" value="PROTEIN ARGININE METHYLTRANSFERASE NDUFAF7, MITOCHONDRIAL"/>
    <property type="match status" value="1"/>
</dbReference>
<keyword evidence="4 7" id="KW-0808">Transferase</keyword>